<dbReference type="Gene3D" id="3.40.50.300">
    <property type="entry name" value="P-loop containing nucleotide triphosphate hydrolases"/>
    <property type="match status" value="1"/>
</dbReference>
<dbReference type="PANTHER" id="PTHR43297:SF14">
    <property type="entry name" value="ATPASE AAA-TYPE CORE DOMAIN-CONTAINING PROTEIN"/>
    <property type="match status" value="1"/>
</dbReference>
<dbReference type="SMART" id="SM00382">
    <property type="entry name" value="AAA"/>
    <property type="match status" value="1"/>
</dbReference>
<dbReference type="PROSITE" id="PS50893">
    <property type="entry name" value="ABC_TRANSPORTER_2"/>
    <property type="match status" value="1"/>
</dbReference>
<dbReference type="eggNOG" id="COG0444">
    <property type="taxonomic scope" value="Bacteria"/>
</dbReference>
<dbReference type="InterPro" id="IPR003439">
    <property type="entry name" value="ABC_transporter-like_ATP-bd"/>
</dbReference>
<dbReference type="PROSITE" id="PS00211">
    <property type="entry name" value="ABC_TRANSPORTER_1"/>
    <property type="match status" value="1"/>
</dbReference>
<evidence type="ECO:0000313" key="11">
    <source>
        <dbReference type="EMBL" id="ACS87251.1"/>
    </source>
</evidence>
<dbReference type="HOGENOM" id="CLU_000604_1_23_6"/>
<dbReference type="AlphaFoldDB" id="C6C3F3"/>
<dbReference type="KEGG" id="dda:Dd703_3491"/>
<dbReference type="CDD" id="cd03257">
    <property type="entry name" value="ABC_NikE_OppD_transporters"/>
    <property type="match status" value="1"/>
</dbReference>
<protein>
    <submittedName>
        <fullName evidence="11">ABC transporter related</fullName>
    </submittedName>
</protein>
<evidence type="ECO:0000256" key="3">
    <source>
        <dbReference type="ARBA" id="ARBA00022448"/>
    </source>
</evidence>
<dbReference type="InterPro" id="IPR003593">
    <property type="entry name" value="AAA+_ATPase"/>
</dbReference>
<comment type="similarity">
    <text evidence="2">Belongs to the ABC transporter superfamily.</text>
</comment>
<evidence type="ECO:0000259" key="10">
    <source>
        <dbReference type="PROSITE" id="PS50893"/>
    </source>
</evidence>
<dbReference type="GO" id="GO:0016887">
    <property type="term" value="F:ATP hydrolysis activity"/>
    <property type="evidence" value="ECO:0007669"/>
    <property type="project" value="InterPro"/>
</dbReference>
<evidence type="ECO:0000256" key="9">
    <source>
        <dbReference type="ARBA" id="ARBA00023136"/>
    </source>
</evidence>
<keyword evidence="7" id="KW-0067">ATP-binding</keyword>
<dbReference type="EMBL" id="CP001654">
    <property type="protein sequence ID" value="ACS87251.1"/>
    <property type="molecule type" value="Genomic_DNA"/>
</dbReference>
<evidence type="ECO:0000256" key="7">
    <source>
        <dbReference type="ARBA" id="ARBA00022840"/>
    </source>
</evidence>
<keyword evidence="4" id="KW-1003">Cell membrane</keyword>
<keyword evidence="5" id="KW-0997">Cell inner membrane</keyword>
<proteinExistence type="inferred from homology"/>
<dbReference type="SUPFAM" id="SSF52540">
    <property type="entry name" value="P-loop containing nucleoside triphosphate hydrolases"/>
    <property type="match status" value="1"/>
</dbReference>
<dbReference type="GO" id="GO:0005886">
    <property type="term" value="C:plasma membrane"/>
    <property type="evidence" value="ECO:0007669"/>
    <property type="project" value="UniProtKB-SubCell"/>
</dbReference>
<dbReference type="STRING" id="579405.Dd703_3491"/>
<dbReference type="InterPro" id="IPR027417">
    <property type="entry name" value="P-loop_NTPase"/>
</dbReference>
<name>C6C3F3_MUSP7</name>
<evidence type="ECO:0000256" key="2">
    <source>
        <dbReference type="ARBA" id="ARBA00005417"/>
    </source>
</evidence>
<keyword evidence="12" id="KW-1185">Reference proteome</keyword>
<dbReference type="RefSeq" id="WP_015855149.1">
    <property type="nucleotide sequence ID" value="NC_012880.1"/>
</dbReference>
<dbReference type="GO" id="GO:0005524">
    <property type="term" value="F:ATP binding"/>
    <property type="evidence" value="ECO:0007669"/>
    <property type="project" value="UniProtKB-KW"/>
</dbReference>
<evidence type="ECO:0000256" key="6">
    <source>
        <dbReference type="ARBA" id="ARBA00022741"/>
    </source>
</evidence>
<dbReference type="InterPro" id="IPR050388">
    <property type="entry name" value="ABC_Ni/Peptide_Import"/>
</dbReference>
<evidence type="ECO:0000313" key="12">
    <source>
        <dbReference type="Proteomes" id="UP000002734"/>
    </source>
</evidence>
<comment type="subcellular location">
    <subcellularLocation>
        <location evidence="1">Cell inner membrane</location>
        <topology evidence="1">Peripheral membrane protein</topology>
    </subcellularLocation>
</comment>
<dbReference type="PANTHER" id="PTHR43297">
    <property type="entry name" value="OLIGOPEPTIDE TRANSPORT ATP-BINDING PROTEIN APPD"/>
    <property type="match status" value="1"/>
</dbReference>
<dbReference type="Pfam" id="PF00005">
    <property type="entry name" value="ABC_tran"/>
    <property type="match status" value="1"/>
</dbReference>
<organism evidence="11 12">
    <name type="scientific">Musicola paradisiaca (strain Ech703)</name>
    <name type="common">Dickeya paradisiaca</name>
    <name type="synonym">Dickeya dadantii</name>
    <dbReference type="NCBI Taxonomy" id="579405"/>
    <lineage>
        <taxon>Bacteria</taxon>
        <taxon>Pseudomonadati</taxon>
        <taxon>Pseudomonadota</taxon>
        <taxon>Gammaproteobacteria</taxon>
        <taxon>Enterobacterales</taxon>
        <taxon>Pectobacteriaceae</taxon>
        <taxon>Musicola</taxon>
    </lineage>
</organism>
<evidence type="ECO:0000256" key="5">
    <source>
        <dbReference type="ARBA" id="ARBA00022519"/>
    </source>
</evidence>
<keyword evidence="3" id="KW-0813">Transport</keyword>
<sequence length="283" mass="31247">MPVDLPQTDPYPPVTSSGLHVRDVWLESPTGQRLLHQVSFSLPPSCCLGMVGESGSGKSLTSQALMNLTGPGFRRGGDVLLEGQSLLTLDNRAMRRLCGSQLALIPQQPMTAFDPLQRVGNQIAETLRQHVPLSARQAREQAIAAMEQVRLPHPEQLYRCYPSELSGGMLQRVAIALVLALRPRWLIADEPTSALDEDNRREVVRLLQDLRAQGCGLLLISHDFSLLDQMADRLVVMQQGRSVEYGEYASLLHAPRHVCTRQWVASVQALAGMVAVDKEPYVD</sequence>
<evidence type="ECO:0000256" key="8">
    <source>
        <dbReference type="ARBA" id="ARBA00022967"/>
    </source>
</evidence>
<evidence type="ECO:0000256" key="1">
    <source>
        <dbReference type="ARBA" id="ARBA00004417"/>
    </source>
</evidence>
<dbReference type="InterPro" id="IPR017871">
    <property type="entry name" value="ABC_transporter-like_CS"/>
</dbReference>
<keyword evidence="6" id="KW-0547">Nucleotide-binding</keyword>
<reference evidence="11" key="1">
    <citation type="submission" date="2009-06" db="EMBL/GenBank/DDBJ databases">
        <title>Complete sequence of Dickeya dadantii Ech703.</title>
        <authorList>
            <consortium name="US DOE Joint Genome Institute"/>
            <person name="Lucas S."/>
            <person name="Copeland A."/>
            <person name="Lapidus A."/>
            <person name="Glavina del Rio T."/>
            <person name="Dalin E."/>
            <person name="Tice H."/>
            <person name="Bruce D."/>
            <person name="Goodwin L."/>
            <person name="Pitluck S."/>
            <person name="Chertkov O."/>
            <person name="Brettin T."/>
            <person name="Detter J.C."/>
            <person name="Han C."/>
            <person name="Larimer F."/>
            <person name="Land M."/>
            <person name="Hauser L."/>
            <person name="Kyrpides N."/>
            <person name="Mikhailova N."/>
            <person name="Balakrishnan V."/>
            <person name="Glasner J."/>
            <person name="Perna N.T."/>
        </authorList>
    </citation>
    <scope>NUCLEOTIDE SEQUENCE [LARGE SCALE GENOMIC DNA]</scope>
    <source>
        <strain evidence="11">Ech703</strain>
    </source>
</reference>
<keyword evidence="8" id="KW-1278">Translocase</keyword>
<dbReference type="Proteomes" id="UP000002734">
    <property type="component" value="Chromosome"/>
</dbReference>
<keyword evidence="9" id="KW-0472">Membrane</keyword>
<evidence type="ECO:0000256" key="4">
    <source>
        <dbReference type="ARBA" id="ARBA00022475"/>
    </source>
</evidence>
<gene>
    <name evidence="11" type="ordered locus">Dd703_3491</name>
</gene>
<feature type="domain" description="ABC transporter" evidence="10">
    <location>
        <begin position="19"/>
        <end position="264"/>
    </location>
</feature>
<accession>C6C3F3</accession>